<name>A0A7N4PY12_SARHA</name>
<gene>
    <name evidence="8" type="primary">LOC100920345</name>
</gene>
<evidence type="ECO:0000259" key="7">
    <source>
        <dbReference type="PROSITE" id="PS50178"/>
    </source>
</evidence>
<dbReference type="InterPro" id="IPR051118">
    <property type="entry name" value="LST-2"/>
</dbReference>
<dbReference type="PROSITE" id="PS50178">
    <property type="entry name" value="ZF_FYVE"/>
    <property type="match status" value="1"/>
</dbReference>
<dbReference type="GO" id="GO:0008270">
    <property type="term" value="F:zinc ion binding"/>
    <property type="evidence" value="ECO:0007669"/>
    <property type="project" value="UniProtKB-KW"/>
</dbReference>
<evidence type="ECO:0000256" key="3">
    <source>
        <dbReference type="ARBA" id="ARBA00022771"/>
    </source>
</evidence>
<dbReference type="OrthoDB" id="20035at2759"/>
<evidence type="ECO:0000313" key="9">
    <source>
        <dbReference type="Proteomes" id="UP000007648"/>
    </source>
</evidence>
<dbReference type="GeneID" id="100920345"/>
<dbReference type="GO" id="GO:0031901">
    <property type="term" value="C:early endosome membrane"/>
    <property type="evidence" value="ECO:0007669"/>
    <property type="project" value="TreeGrafter"/>
</dbReference>
<dbReference type="Gene3D" id="3.30.40.10">
    <property type="entry name" value="Zinc/RING finger domain, C3HC4 (zinc finger)"/>
    <property type="match status" value="1"/>
</dbReference>
<feature type="region of interest" description="Disordered" evidence="6">
    <location>
        <begin position="322"/>
        <end position="344"/>
    </location>
</feature>
<keyword evidence="2" id="KW-0479">Metal-binding</keyword>
<dbReference type="InterPro" id="IPR017455">
    <property type="entry name" value="Znf_FYVE-rel"/>
</dbReference>
<dbReference type="AlphaFoldDB" id="A0A7N4PY12"/>
<keyword evidence="4" id="KW-0862">Zinc</keyword>
<comment type="similarity">
    <text evidence="1">Belongs to the lst-2 family.</text>
</comment>
<dbReference type="GeneTree" id="ENSGT00940000166092"/>
<proteinExistence type="inferred from homology"/>
<evidence type="ECO:0000313" key="8">
    <source>
        <dbReference type="Ensembl" id="ENSSHAP00000045132.1"/>
    </source>
</evidence>
<dbReference type="SMART" id="SM00064">
    <property type="entry name" value="FYVE"/>
    <property type="match status" value="1"/>
</dbReference>
<dbReference type="SUPFAM" id="SSF57903">
    <property type="entry name" value="FYVE/PHD zinc finger"/>
    <property type="match status" value="1"/>
</dbReference>
<dbReference type="InterPro" id="IPR011011">
    <property type="entry name" value="Znf_FYVE_PHD"/>
</dbReference>
<dbReference type="KEGG" id="shr:100920345"/>
<feature type="domain" description="FYVE-type" evidence="7">
    <location>
        <begin position="503"/>
        <end position="563"/>
    </location>
</feature>
<dbReference type="Pfam" id="PF01363">
    <property type="entry name" value="FYVE"/>
    <property type="match status" value="1"/>
</dbReference>
<dbReference type="CDD" id="cd15731">
    <property type="entry name" value="FYVE_LST2"/>
    <property type="match status" value="1"/>
</dbReference>
<dbReference type="Proteomes" id="UP000007648">
    <property type="component" value="Unassembled WGS sequence"/>
</dbReference>
<reference evidence="8" key="2">
    <citation type="submission" date="2025-08" db="UniProtKB">
        <authorList>
            <consortium name="Ensembl"/>
        </authorList>
    </citation>
    <scope>IDENTIFICATION</scope>
</reference>
<evidence type="ECO:0000256" key="4">
    <source>
        <dbReference type="ARBA" id="ARBA00022833"/>
    </source>
</evidence>
<dbReference type="PANTHER" id="PTHR46465:SF4">
    <property type="entry name" value="FYVE-TYPE DOMAIN-CONTAINING PROTEIN"/>
    <property type="match status" value="1"/>
</dbReference>
<sequence length="568" mass="63063">MLPAALRKWLNRPKRSDPRLLAQFFFADERVTQVVTEIICLDVQEDPQHYLVLLNQLHASQEQLLAVMEQIIEETLSGDRRPRDYVAKFPEELLGVNLGSHVLFAAECLVAGSFVETDEHAQQLLQPLARDLLLSLEQARALLREQSLSRPGPCSQSLRSALRRFDDLFADFEFNYVAMVAPVKSPEELEQQQEVAVLFCETVARALELGYLTQEMIDSYDPSLMLTIPRLAIISGLLIHPEGPLSLNPPDATAYVFSPFQSLLQKIQALLVVLSADELFTLERSLCMADTPWEAMDNPRQESSVANTSCQPRVRTLQPASHVPFKQNPTPACPDQGLKASSESLGTKPGTSFLWTDSGDAACPLLLQVPTKAESPGTVQHSREPGRREPRRYGVCQDVGQDQLATARSLQAEMGWALRTSYSSPQNMLHSLFVCISGVADQLQTNFASELRAILHMVFQVVVSKPGPEEETEEGGCGLATTLADCTLCGEYGQEEPPAWVPDHACFHCTACQTPFSLTRRRHHCRNCGKIFCSRCSSKSVPLPWFGYMKPVRVCLHCYAAHVIPGCS</sequence>
<dbReference type="RefSeq" id="XP_003756944.2">
    <property type="nucleotide sequence ID" value="XM_003756896.4"/>
</dbReference>
<accession>A0A7N4PY12</accession>
<keyword evidence="3 5" id="KW-0863">Zinc-finger</keyword>
<dbReference type="InterPro" id="IPR000306">
    <property type="entry name" value="Znf_FYVE"/>
</dbReference>
<dbReference type="InParanoid" id="A0A7N4PY12"/>
<dbReference type="InterPro" id="IPR013083">
    <property type="entry name" value="Znf_RING/FYVE/PHD"/>
</dbReference>
<evidence type="ECO:0000256" key="1">
    <source>
        <dbReference type="ARBA" id="ARBA00008755"/>
    </source>
</evidence>
<dbReference type="InterPro" id="IPR043269">
    <property type="entry name" value="FYVE_LST2"/>
</dbReference>
<organism evidence="8 9">
    <name type="scientific">Sarcophilus harrisii</name>
    <name type="common">Tasmanian devil</name>
    <name type="synonym">Sarcophilus laniarius</name>
    <dbReference type="NCBI Taxonomy" id="9305"/>
    <lineage>
        <taxon>Eukaryota</taxon>
        <taxon>Metazoa</taxon>
        <taxon>Chordata</taxon>
        <taxon>Craniata</taxon>
        <taxon>Vertebrata</taxon>
        <taxon>Euteleostomi</taxon>
        <taxon>Mammalia</taxon>
        <taxon>Metatheria</taxon>
        <taxon>Dasyuromorphia</taxon>
        <taxon>Dasyuridae</taxon>
        <taxon>Sarcophilus</taxon>
    </lineage>
</organism>
<reference evidence="8 9" key="1">
    <citation type="journal article" date="2011" name="Proc. Natl. Acad. Sci. U.S.A.">
        <title>Genetic diversity and population structure of the endangered marsupial Sarcophilus harrisii (Tasmanian devil).</title>
        <authorList>
            <person name="Miller W."/>
            <person name="Hayes V.M."/>
            <person name="Ratan A."/>
            <person name="Petersen D.C."/>
            <person name="Wittekindt N.E."/>
            <person name="Miller J."/>
            <person name="Walenz B."/>
            <person name="Knight J."/>
            <person name="Qi J."/>
            <person name="Zhao F."/>
            <person name="Wang Q."/>
            <person name="Bedoya-Reina O.C."/>
            <person name="Katiyar N."/>
            <person name="Tomsho L.P."/>
            <person name="Kasson L.M."/>
            <person name="Hardie R.A."/>
            <person name="Woodbridge P."/>
            <person name="Tindall E.A."/>
            <person name="Bertelsen M.F."/>
            <person name="Dixon D."/>
            <person name="Pyecroft S."/>
            <person name="Helgen K.M."/>
            <person name="Lesk A.M."/>
            <person name="Pringle T.H."/>
            <person name="Patterson N."/>
            <person name="Zhang Y."/>
            <person name="Kreiss A."/>
            <person name="Woods G.M."/>
            <person name="Jones M.E."/>
            <person name="Schuster S.C."/>
        </authorList>
    </citation>
    <scope>NUCLEOTIDE SEQUENCE [LARGE SCALE GENOMIC DNA]</scope>
</reference>
<dbReference type="PANTHER" id="PTHR46465">
    <property type="entry name" value="LATERAL SIGNALING TARGET PROTEIN 2 HOMOLOG"/>
    <property type="match status" value="1"/>
</dbReference>
<protein>
    <recommendedName>
        <fullName evidence="7">FYVE-type domain-containing protein</fullName>
    </recommendedName>
</protein>
<keyword evidence="9" id="KW-1185">Reference proteome</keyword>
<evidence type="ECO:0000256" key="2">
    <source>
        <dbReference type="ARBA" id="ARBA00022723"/>
    </source>
</evidence>
<dbReference type="Ensembl" id="ENSSHAT00000027826.1">
    <property type="protein sequence ID" value="ENSSHAP00000045132.1"/>
    <property type="gene ID" value="ENSSHAG00000026958.1"/>
</dbReference>
<evidence type="ECO:0000256" key="6">
    <source>
        <dbReference type="SAM" id="MobiDB-lite"/>
    </source>
</evidence>
<reference evidence="8" key="3">
    <citation type="submission" date="2025-09" db="UniProtKB">
        <authorList>
            <consortium name="Ensembl"/>
        </authorList>
    </citation>
    <scope>IDENTIFICATION</scope>
</reference>
<evidence type="ECO:0000256" key="5">
    <source>
        <dbReference type="PROSITE-ProRule" id="PRU00091"/>
    </source>
</evidence>